<evidence type="ECO:0000313" key="4">
    <source>
        <dbReference type="Proteomes" id="UP000474640"/>
    </source>
</evidence>
<gene>
    <name evidence="3" type="ORF">TWF970_008656</name>
</gene>
<dbReference type="Proteomes" id="UP000474640">
    <property type="component" value="Unassembled WGS sequence"/>
</dbReference>
<dbReference type="EMBL" id="JAABOJ010000005">
    <property type="protein sequence ID" value="KAF3286817.1"/>
    <property type="molecule type" value="Genomic_DNA"/>
</dbReference>
<sequence>MSSQDDIQIVPSSLPSSPSETFYDSSYFTANPNRELPSASEIRDRYNATTEFPTFERPPPMMFPDQGLLVKWGTEISIAEGQCLYFLKRNLSSEVNVPEIFAWRQDNGFTFLYMELIDGKQLDTVWDDISEDERDDICRCLKKMISSLRRLKQDPDDRFIGSISQGPIKDVIFSSPSILPAGSFTTVRGFHDWFTCLHRPEGSRDRSPDPFRAHLIDDSDIVFTHGDLHPSNIMISYPRKGNNNSISDILKEDSGFVLTIIDWHQSGWLPEYWEGCKARWTAEVGSAWSEIYLPKFVKMDMLGPELVFRINIYDGDLEGTHYDAWNWFVLRLGM</sequence>
<comment type="caution">
    <text evidence="3">The sequence shown here is derived from an EMBL/GenBank/DDBJ whole genome shotgun (WGS) entry which is preliminary data.</text>
</comment>
<proteinExistence type="predicted"/>
<dbReference type="OrthoDB" id="5404599at2759"/>
<evidence type="ECO:0000313" key="3">
    <source>
        <dbReference type="EMBL" id="KAF3286817.1"/>
    </source>
</evidence>
<name>A0A7C8VNW8_ORBOL</name>
<dbReference type="InterPro" id="IPR051678">
    <property type="entry name" value="AGP_Transferase"/>
</dbReference>
<dbReference type="AlphaFoldDB" id="A0A7C8VNW8"/>
<dbReference type="Pfam" id="PF01636">
    <property type="entry name" value="APH"/>
    <property type="match status" value="1"/>
</dbReference>
<dbReference type="SUPFAM" id="SSF56112">
    <property type="entry name" value="Protein kinase-like (PK-like)"/>
    <property type="match status" value="1"/>
</dbReference>
<protein>
    <recommendedName>
        <fullName evidence="2">Aminoglycoside phosphotransferase domain-containing protein</fullName>
    </recommendedName>
</protein>
<evidence type="ECO:0000259" key="2">
    <source>
        <dbReference type="Pfam" id="PF01636"/>
    </source>
</evidence>
<feature type="domain" description="Aminoglycoside phosphotransferase" evidence="2">
    <location>
        <begin position="80"/>
        <end position="239"/>
    </location>
</feature>
<feature type="region of interest" description="Disordered" evidence="1">
    <location>
        <begin position="1"/>
        <end position="21"/>
    </location>
</feature>
<dbReference type="PANTHER" id="PTHR21310">
    <property type="entry name" value="AMINOGLYCOSIDE PHOSPHOTRANSFERASE-RELATED-RELATED"/>
    <property type="match status" value="1"/>
</dbReference>
<reference evidence="3 4" key="1">
    <citation type="submission" date="2020-01" db="EMBL/GenBank/DDBJ databases">
        <authorList>
            <person name="Palmer J.M."/>
        </authorList>
    </citation>
    <scope>NUCLEOTIDE SEQUENCE [LARGE SCALE GENOMIC DNA]</scope>
    <source>
        <strain evidence="3 4">TWF970</strain>
    </source>
</reference>
<organism evidence="3 4">
    <name type="scientific">Orbilia oligospora</name>
    <name type="common">Nematode-trapping fungus</name>
    <name type="synonym">Arthrobotrys oligospora</name>
    <dbReference type="NCBI Taxonomy" id="2813651"/>
    <lineage>
        <taxon>Eukaryota</taxon>
        <taxon>Fungi</taxon>
        <taxon>Dikarya</taxon>
        <taxon>Ascomycota</taxon>
        <taxon>Pezizomycotina</taxon>
        <taxon>Orbiliomycetes</taxon>
        <taxon>Orbiliales</taxon>
        <taxon>Orbiliaceae</taxon>
        <taxon>Orbilia</taxon>
    </lineage>
</organism>
<accession>A0A7C8VNW8</accession>
<dbReference type="PANTHER" id="PTHR21310:SF54">
    <property type="entry name" value="AMINOGLYCOSIDE PHOSPHOTRANSFERASE DOMAIN-CONTAINING PROTEIN"/>
    <property type="match status" value="1"/>
</dbReference>
<dbReference type="InterPro" id="IPR002575">
    <property type="entry name" value="Aminoglycoside_PTrfase"/>
</dbReference>
<dbReference type="InterPro" id="IPR011009">
    <property type="entry name" value="Kinase-like_dom_sf"/>
</dbReference>
<evidence type="ECO:0000256" key="1">
    <source>
        <dbReference type="SAM" id="MobiDB-lite"/>
    </source>
</evidence>